<dbReference type="Proteomes" id="UP000688137">
    <property type="component" value="Unassembled WGS sequence"/>
</dbReference>
<reference evidence="7" key="1">
    <citation type="submission" date="2021-01" db="EMBL/GenBank/DDBJ databases">
        <authorList>
            <consortium name="Genoscope - CEA"/>
            <person name="William W."/>
        </authorList>
    </citation>
    <scope>NUCLEOTIDE SEQUENCE</scope>
</reference>
<keyword evidence="8" id="KW-1185">Reference proteome</keyword>
<accession>A0A8S1LC62</accession>
<dbReference type="PANTHER" id="PTHR43719:SF28">
    <property type="entry name" value="PEROXIDE STRESS-ACTIVATED HISTIDINE KINASE MAK1-RELATED"/>
    <property type="match status" value="1"/>
</dbReference>
<dbReference type="OMA" id="DNRINSG"/>
<dbReference type="PROSITE" id="PS50110">
    <property type="entry name" value="RESPONSE_REGULATORY"/>
    <property type="match status" value="1"/>
</dbReference>
<comment type="caution">
    <text evidence="7">The sequence shown here is derived from an EMBL/GenBank/DDBJ whole genome shotgun (WGS) entry which is preliminary data.</text>
</comment>
<organism evidence="7 8">
    <name type="scientific">Paramecium primaurelia</name>
    <dbReference type="NCBI Taxonomy" id="5886"/>
    <lineage>
        <taxon>Eukaryota</taxon>
        <taxon>Sar</taxon>
        <taxon>Alveolata</taxon>
        <taxon>Ciliophora</taxon>
        <taxon>Intramacronucleata</taxon>
        <taxon>Oligohymenophorea</taxon>
        <taxon>Peniculida</taxon>
        <taxon>Parameciidae</taxon>
        <taxon>Paramecium</taxon>
    </lineage>
</organism>
<dbReference type="EMBL" id="CAJJDM010000034">
    <property type="protein sequence ID" value="CAD8063552.1"/>
    <property type="molecule type" value="Genomic_DNA"/>
</dbReference>
<keyword evidence="4" id="KW-1133">Transmembrane helix</keyword>
<evidence type="ECO:0000256" key="4">
    <source>
        <dbReference type="SAM" id="Phobius"/>
    </source>
</evidence>
<proteinExistence type="predicted"/>
<feature type="region of interest" description="Disordered" evidence="3">
    <location>
        <begin position="551"/>
        <end position="579"/>
    </location>
</feature>
<feature type="transmembrane region" description="Helical" evidence="4">
    <location>
        <begin position="91"/>
        <end position="113"/>
    </location>
</feature>
<evidence type="ECO:0000256" key="2">
    <source>
        <dbReference type="PROSITE-ProRule" id="PRU00169"/>
    </source>
</evidence>
<name>A0A8S1LC62_PARPR</name>
<dbReference type="InterPro" id="IPR050956">
    <property type="entry name" value="2C_system_His_kinase"/>
</dbReference>
<feature type="domain" description="Histidine kinase" evidence="5">
    <location>
        <begin position="306"/>
        <end position="547"/>
    </location>
</feature>
<keyword evidence="4" id="KW-0812">Transmembrane</keyword>
<dbReference type="InterPro" id="IPR001789">
    <property type="entry name" value="Sig_transdc_resp-reg_receiver"/>
</dbReference>
<dbReference type="SMART" id="SM00448">
    <property type="entry name" value="REC"/>
    <property type="match status" value="1"/>
</dbReference>
<dbReference type="PANTHER" id="PTHR43719">
    <property type="entry name" value="TWO-COMPONENT HISTIDINE KINASE"/>
    <property type="match status" value="1"/>
</dbReference>
<keyword evidence="4" id="KW-0472">Membrane</keyword>
<evidence type="ECO:0000313" key="8">
    <source>
        <dbReference type="Proteomes" id="UP000688137"/>
    </source>
</evidence>
<dbReference type="PROSITE" id="PS50109">
    <property type="entry name" value="HIS_KIN"/>
    <property type="match status" value="1"/>
</dbReference>
<dbReference type="GO" id="GO:0000160">
    <property type="term" value="P:phosphorelay signal transduction system"/>
    <property type="evidence" value="ECO:0007669"/>
    <property type="project" value="InterPro"/>
</dbReference>
<protein>
    <recommendedName>
        <fullName evidence="9">Response regulatory domain-containing protein</fullName>
    </recommendedName>
</protein>
<keyword evidence="1 2" id="KW-0597">Phosphoprotein</keyword>
<dbReference type="AlphaFoldDB" id="A0A8S1LC62"/>
<dbReference type="Pfam" id="PF00072">
    <property type="entry name" value="Response_reg"/>
    <property type="match status" value="1"/>
</dbReference>
<feature type="domain" description="Response regulatory" evidence="6">
    <location>
        <begin position="674"/>
        <end position="796"/>
    </location>
</feature>
<dbReference type="CDD" id="cd17546">
    <property type="entry name" value="REC_hyHK_CKI1_RcsC-like"/>
    <property type="match status" value="1"/>
</dbReference>
<evidence type="ECO:0000256" key="3">
    <source>
        <dbReference type="SAM" id="MobiDB-lite"/>
    </source>
</evidence>
<evidence type="ECO:0000256" key="1">
    <source>
        <dbReference type="ARBA" id="ARBA00022553"/>
    </source>
</evidence>
<dbReference type="Pfam" id="PF02518">
    <property type="entry name" value="HATPase_c"/>
    <property type="match status" value="1"/>
</dbReference>
<feature type="transmembrane region" description="Helical" evidence="4">
    <location>
        <begin position="31"/>
        <end position="50"/>
    </location>
</feature>
<dbReference type="InterPro" id="IPR003594">
    <property type="entry name" value="HATPase_dom"/>
</dbReference>
<evidence type="ECO:0000313" key="7">
    <source>
        <dbReference type="EMBL" id="CAD8063552.1"/>
    </source>
</evidence>
<dbReference type="InterPro" id="IPR005467">
    <property type="entry name" value="His_kinase_dom"/>
</dbReference>
<evidence type="ECO:0000259" key="6">
    <source>
        <dbReference type="PROSITE" id="PS50110"/>
    </source>
</evidence>
<feature type="modified residue" description="4-aspartylphosphate" evidence="2">
    <location>
        <position position="726"/>
    </location>
</feature>
<evidence type="ECO:0000259" key="5">
    <source>
        <dbReference type="PROSITE" id="PS50109"/>
    </source>
</evidence>
<gene>
    <name evidence="7" type="ORF">PPRIM_AZ9-3.1.T0350022</name>
</gene>
<sequence length="827" mass="97133">MHISKEQRVRITLALLSIIDFAYTFQNFSQIKVILSSLLVLSNIVSMLLLKKKQISIIMITLYYGKEIILYGPTLTWPVLYLFKKIGSQKLIFLSLFSIQIAFNYVDSLWILILKTKEHYCMELIIIFIQEGYSFYIQQKPFNQCIRLLIKQFKQDCILQLFDRNYNNISINQKNTLIINRQQSVKNVLNSPKSDQIRLCTDEQELFYKLYLNNDDFQVLESNQQNLQTKMIFKSPKELLLFLKNNRQYYILAVLNDPCINQKVFYQVKYLQKDAFYLLYYIKIENGLTNWQNHKISKYKQNLINIFNHKLKTPLNGAIGHLITANDDENIMEQVKQLYLQPALLNCRLQLYLVQDILDYLSCEIEQLTIMNNKTNLQSLLSELYDLIENQCKMKKIDVLFKINDEIFDKLDSKYWFIYTDSNKLIRVLLNILNTSYRYTDEGGCISLEIKLDQLNKITYFTIIEEGSGINEEQIQQLKNQLNQLDHCATTNKTNKLLCDDNRINSGINLYLINKLIKLLSGDNSKLQLRIQQNNQLFFTFSISDTQDLQSESSLGRSKNNSLNKQKSLRSLNKNSFQQSPRISKFKQLSQRQFNFKSYNSLASLQQTEIVDVEPIAQIPNMLQTKNDNHKNYHQRQRFKSIKKNIDNQQCQKTSSKIHSADSAIQQISKTEKYILVVDDEPFNHETLCLMLKNIGFNKFLKAFNGQQCIDLVLQYHDQIYMIMMDIDMPIMNGIETTRQLEKLIITNSVSYIPIIGCTAHEDYESHLKCFEAGMIHVVIKPVFIKSIQEALYKISELNSNETIKENNSSYIMQRVQTKNFEQNQYI</sequence>
<evidence type="ECO:0008006" key="9">
    <source>
        <dbReference type="Google" id="ProtNLM"/>
    </source>
</evidence>